<keyword evidence="2" id="KW-1185">Reference proteome</keyword>
<dbReference type="RefSeq" id="WP_222158997.1">
    <property type="nucleotide sequence ID" value="NZ_CP081864.1"/>
</dbReference>
<dbReference type="Gene3D" id="3.30.2440.10">
    <property type="entry name" value="Secreted effector protein SifA"/>
    <property type="match status" value="1"/>
</dbReference>
<proteinExistence type="predicted"/>
<dbReference type="Proteomes" id="UP000825886">
    <property type="component" value="Chromosome"/>
</dbReference>
<accession>A0ABX9AMH2</accession>
<gene>
    <name evidence="1" type="ORF">K6K13_22970</name>
</gene>
<name>A0ABX9AMH2_9ENTR</name>
<sequence>MEIELAGGRKLHHCNMTNLVQYDDKKKATALNLWQRFLDLFRISPKKDVIDSLYENINEYPAAKLGGTVYYRFYNFEKLKALALPAYRNLFKVNAQPLGMNGTRYTFSIDKVDIYSFDTPNNWQSLSELSVNQLPLVENYSAIVKKFAADNDIEFARQFPDTKIKDNYGGDEVMDYSCFFLEKNPDIKLTLLEYGLFDLDITNAFVNDMEAQLKGDDDRIGKINYRLITLQVSLKYLESRDYRA</sequence>
<protein>
    <submittedName>
        <fullName evidence="1">Uncharacterized protein</fullName>
    </submittedName>
</protein>
<reference evidence="1 2" key="1">
    <citation type="submission" date="2021-08" db="EMBL/GenBank/DDBJ databases">
        <title>Culture and genomic analysis of Symbiopectobacterium purcellii sp. nov. gen. nov., isolated from the leafhopper Empoasca decipiens.</title>
        <authorList>
            <person name="Nadal-Jimenez P."/>
            <person name="Siozios S."/>
            <person name="Halliday N."/>
            <person name="Camara M."/>
            <person name="Hurst G.D.D."/>
        </authorList>
    </citation>
    <scope>NUCLEOTIDE SEQUENCE [LARGE SCALE GENOMIC DNA]</scope>
    <source>
        <strain evidence="1 2">SyEd1</strain>
    </source>
</reference>
<organism evidence="1 2">
    <name type="scientific">Symbiopectobacterium purcellii</name>
    <dbReference type="NCBI Taxonomy" id="2871826"/>
    <lineage>
        <taxon>Bacteria</taxon>
        <taxon>Pseudomonadati</taxon>
        <taxon>Pseudomonadota</taxon>
        <taxon>Gammaproteobacteria</taxon>
        <taxon>Enterobacterales</taxon>
        <taxon>Enterobacteriaceae</taxon>
    </lineage>
</organism>
<evidence type="ECO:0000313" key="1">
    <source>
        <dbReference type="EMBL" id="QZN95928.1"/>
    </source>
</evidence>
<evidence type="ECO:0000313" key="2">
    <source>
        <dbReference type="Proteomes" id="UP000825886"/>
    </source>
</evidence>
<dbReference type="InterPro" id="IPR022747">
    <property type="entry name" value="SopD"/>
</dbReference>
<dbReference type="Pfam" id="PF11047">
    <property type="entry name" value="SopD"/>
    <property type="match status" value="1"/>
</dbReference>
<dbReference type="EMBL" id="CP081864">
    <property type="protein sequence ID" value="QZN95928.1"/>
    <property type="molecule type" value="Genomic_DNA"/>
</dbReference>